<gene>
    <name evidence="3" type="ORF">HNR10_001292</name>
</gene>
<evidence type="ECO:0000313" key="3">
    <source>
        <dbReference type="EMBL" id="NYJ33411.1"/>
    </source>
</evidence>
<dbReference type="InterPro" id="IPR036380">
    <property type="entry name" value="Isochorismatase-like_sf"/>
</dbReference>
<dbReference type="InterPro" id="IPR050272">
    <property type="entry name" value="Isochorismatase-like_hydrls"/>
</dbReference>
<dbReference type="PANTHER" id="PTHR43540">
    <property type="entry name" value="PEROXYUREIDOACRYLATE/UREIDOACRYLATE AMIDOHYDROLASE-RELATED"/>
    <property type="match status" value="1"/>
</dbReference>
<comment type="caution">
    <text evidence="3">The sequence shown here is derived from an EMBL/GenBank/DDBJ whole genome shotgun (WGS) entry which is preliminary data.</text>
</comment>
<reference evidence="3 4" key="1">
    <citation type="submission" date="2020-07" db="EMBL/GenBank/DDBJ databases">
        <title>Sequencing the genomes of 1000 actinobacteria strains.</title>
        <authorList>
            <person name="Klenk H.-P."/>
        </authorList>
    </citation>
    <scope>NUCLEOTIDE SEQUENCE [LARGE SCALE GENOMIC DNA]</scope>
    <source>
        <strain evidence="3 4">DSM 44442</strain>
    </source>
</reference>
<dbReference type="SUPFAM" id="SSF52499">
    <property type="entry name" value="Isochorismatase-like hydrolases"/>
    <property type="match status" value="1"/>
</dbReference>
<keyword evidence="4" id="KW-1185">Reference proteome</keyword>
<name>A0A7Z0EKP1_9ACTN</name>
<dbReference type="Gene3D" id="3.40.50.850">
    <property type="entry name" value="Isochorismatase-like"/>
    <property type="match status" value="1"/>
</dbReference>
<accession>A0A7Z0EKP1</accession>
<feature type="domain" description="Isochorismatase-like" evidence="2">
    <location>
        <begin position="4"/>
        <end position="147"/>
    </location>
</feature>
<organism evidence="3 4">
    <name type="scientific">Nocardiopsis aegyptia</name>
    <dbReference type="NCBI Taxonomy" id="220378"/>
    <lineage>
        <taxon>Bacteria</taxon>
        <taxon>Bacillati</taxon>
        <taxon>Actinomycetota</taxon>
        <taxon>Actinomycetes</taxon>
        <taxon>Streptosporangiales</taxon>
        <taxon>Nocardiopsidaceae</taxon>
        <taxon>Nocardiopsis</taxon>
    </lineage>
</organism>
<proteinExistence type="predicted"/>
<dbReference type="EMBL" id="JACCFS010000001">
    <property type="protein sequence ID" value="NYJ33411.1"/>
    <property type="molecule type" value="Genomic_DNA"/>
</dbReference>
<evidence type="ECO:0000256" key="1">
    <source>
        <dbReference type="ARBA" id="ARBA00022801"/>
    </source>
</evidence>
<dbReference type="GO" id="GO:0016787">
    <property type="term" value="F:hydrolase activity"/>
    <property type="evidence" value="ECO:0007669"/>
    <property type="project" value="UniProtKB-KW"/>
</dbReference>
<dbReference type="RefSeq" id="WP_179821583.1">
    <property type="nucleotide sequence ID" value="NZ_JACCFS010000001.1"/>
</dbReference>
<dbReference type="AlphaFoldDB" id="A0A7Z0EKP1"/>
<evidence type="ECO:0000313" key="4">
    <source>
        <dbReference type="Proteomes" id="UP000572051"/>
    </source>
</evidence>
<dbReference type="InterPro" id="IPR000868">
    <property type="entry name" value="Isochorismatase-like_dom"/>
</dbReference>
<evidence type="ECO:0000259" key="2">
    <source>
        <dbReference type="Pfam" id="PF00857"/>
    </source>
</evidence>
<sequence length="171" mass="17929">MAFALVFVDVQRNMLEGGSPVPDADTVRPALSGLLTRARAAGAPVVHVLNDGSDIDPDRPHTPGWQPVFEAEPGEPVFRKTEPNAFSVPGLAASLNGFGVRTLVVAGFQSEFCIDATSRAALDEGYDVVLAAGAHATYPGSSGAHDTAAAVERELQAYGIKVSPARDLDFR</sequence>
<dbReference type="Proteomes" id="UP000572051">
    <property type="component" value="Unassembled WGS sequence"/>
</dbReference>
<dbReference type="PANTHER" id="PTHR43540:SF1">
    <property type="entry name" value="ISOCHORISMATASE HYDROLASE"/>
    <property type="match status" value="1"/>
</dbReference>
<protein>
    <submittedName>
        <fullName evidence="3">Nicotinamidase-related amidase</fullName>
    </submittedName>
</protein>
<dbReference type="Pfam" id="PF00857">
    <property type="entry name" value="Isochorismatase"/>
    <property type="match status" value="1"/>
</dbReference>
<keyword evidence="1" id="KW-0378">Hydrolase</keyword>